<reference evidence="2 3" key="1">
    <citation type="submission" date="2016-10" db="EMBL/GenBank/DDBJ databases">
        <authorList>
            <person name="de Groot N.N."/>
        </authorList>
    </citation>
    <scope>NUCLEOTIDE SEQUENCE [LARGE SCALE GENOMIC DNA]</scope>
    <source>
        <strain evidence="2 3">CGMCC 1.7054</strain>
    </source>
</reference>
<feature type="domain" description="Acyl-CoA thioesterase-like N-terminal HotDog" evidence="1">
    <location>
        <begin position="165"/>
        <end position="231"/>
    </location>
</feature>
<proteinExistence type="predicted"/>
<dbReference type="SUPFAM" id="SSF54637">
    <property type="entry name" value="Thioesterase/thiol ester dehydrase-isomerase"/>
    <property type="match status" value="2"/>
</dbReference>
<organism evidence="2 3">
    <name type="scientific">Micrococcus terreus</name>
    <dbReference type="NCBI Taxonomy" id="574650"/>
    <lineage>
        <taxon>Bacteria</taxon>
        <taxon>Bacillati</taxon>
        <taxon>Actinomycetota</taxon>
        <taxon>Actinomycetes</taxon>
        <taxon>Micrococcales</taxon>
        <taxon>Micrococcaceae</taxon>
        <taxon>Micrococcus</taxon>
    </lineage>
</organism>
<dbReference type="EMBL" id="FPCG01000007">
    <property type="protein sequence ID" value="SFV23392.1"/>
    <property type="molecule type" value="Genomic_DNA"/>
</dbReference>
<dbReference type="InterPro" id="IPR049449">
    <property type="entry name" value="TesB_ACOT8-like_N"/>
</dbReference>
<gene>
    <name evidence="2" type="ORF">SAMN04487966_10752</name>
</gene>
<evidence type="ECO:0000259" key="1">
    <source>
        <dbReference type="Pfam" id="PF13622"/>
    </source>
</evidence>
<evidence type="ECO:0000313" key="3">
    <source>
        <dbReference type="Proteomes" id="UP000198881"/>
    </source>
</evidence>
<dbReference type="AlphaFoldDB" id="A0A1I7MNA6"/>
<dbReference type="STRING" id="574650.SAMN04487966_10752"/>
<dbReference type="Pfam" id="PF13622">
    <property type="entry name" value="4HBT_3"/>
    <property type="match status" value="1"/>
</dbReference>
<sequence>MTTGPWVLDPDGRPTGAAASVIMDNTLATSLHAAEPALQWLVTTELQLNVLRPLPQDGAQLEAWTRTRVADHGGGLATGTLMGTDGTEYVQASGWFQSVGESPAQALRDFEQAAQLPLGPETESPLGMLLGLDSDSLTPPGADRPAVTDQFQDGLRFQELPQLRNPHGAVHGGAMTAMAALAAQQAMPDRLDFDLQSLRVVFLRPAGGPITARTRVRHAGRSLRVVEVELIGVAGKPFIHTESVFRTTR</sequence>
<accession>A0A1I7MNA6</accession>
<evidence type="ECO:0000313" key="2">
    <source>
        <dbReference type="EMBL" id="SFV23392.1"/>
    </source>
</evidence>
<dbReference type="Proteomes" id="UP000198881">
    <property type="component" value="Unassembled WGS sequence"/>
</dbReference>
<keyword evidence="3" id="KW-1185">Reference proteome</keyword>
<protein>
    <submittedName>
        <fullName evidence="2">Thioesterase-like superfamily protein</fullName>
    </submittedName>
</protein>
<name>A0A1I7MNA6_9MICC</name>
<dbReference type="Gene3D" id="3.10.129.10">
    <property type="entry name" value="Hotdog Thioesterase"/>
    <property type="match status" value="2"/>
</dbReference>
<dbReference type="InterPro" id="IPR029069">
    <property type="entry name" value="HotDog_dom_sf"/>
</dbReference>